<protein>
    <recommendedName>
        <fullName evidence="1">DUF6879 domain-containing protein</fullName>
    </recommendedName>
</protein>
<proteinExistence type="predicted"/>
<evidence type="ECO:0000313" key="2">
    <source>
        <dbReference type="EMBL" id="KAA8885896.1"/>
    </source>
</evidence>
<evidence type="ECO:0000313" key="3">
    <source>
        <dbReference type="Proteomes" id="UP000323876"/>
    </source>
</evidence>
<comment type="caution">
    <text evidence="2">The sequence shown here is derived from an EMBL/GenBank/DDBJ whole genome shotgun (WGS) entry which is preliminary data.</text>
</comment>
<dbReference type="Proteomes" id="UP000323876">
    <property type="component" value="Unassembled WGS sequence"/>
</dbReference>
<sequence length="184" mass="21435">MRRSPEGRKDVLRVLLTHDDTFLALFLEAKREAFHLEVKDAYYTPEYEPLRKYLADEPEDYGWFQPWLNHVRETTGRGVAVNRARIVSVPHNDYTSYAKHVARLNVEAGEDVRYLPRHLIDPADLTTDDWWIFDDAVVAFTLFEPSGRWVGGAVTTDPRIVEYIRAVKERVWSTAVPLAEYNQQ</sequence>
<organism evidence="2 3">
    <name type="scientific">Nocardia colli</name>
    <dbReference type="NCBI Taxonomy" id="2545717"/>
    <lineage>
        <taxon>Bacteria</taxon>
        <taxon>Bacillati</taxon>
        <taxon>Actinomycetota</taxon>
        <taxon>Actinomycetes</taxon>
        <taxon>Mycobacteriales</taxon>
        <taxon>Nocardiaceae</taxon>
        <taxon>Nocardia</taxon>
    </lineage>
</organism>
<reference evidence="2 3" key="1">
    <citation type="submission" date="2019-09" db="EMBL/GenBank/DDBJ databases">
        <authorList>
            <person name="Wang X."/>
        </authorList>
    </citation>
    <scope>NUCLEOTIDE SEQUENCE [LARGE SCALE GENOMIC DNA]</scope>
    <source>
        <strain evidence="2 3">CICC 11023</strain>
    </source>
</reference>
<evidence type="ECO:0000259" key="1">
    <source>
        <dbReference type="Pfam" id="PF21806"/>
    </source>
</evidence>
<dbReference type="EMBL" id="VXLC01000014">
    <property type="protein sequence ID" value="KAA8885896.1"/>
    <property type="molecule type" value="Genomic_DNA"/>
</dbReference>
<dbReference type="InterPro" id="IPR049244">
    <property type="entry name" value="DUF6879"/>
</dbReference>
<keyword evidence="3" id="KW-1185">Reference proteome</keyword>
<gene>
    <name evidence="2" type="ORF">F3087_25020</name>
</gene>
<dbReference type="OrthoDB" id="3821358at2"/>
<dbReference type="Pfam" id="PF21806">
    <property type="entry name" value="DUF6879"/>
    <property type="match status" value="1"/>
</dbReference>
<dbReference type="AlphaFoldDB" id="A0A5N0EAB1"/>
<feature type="domain" description="DUF6879" evidence="1">
    <location>
        <begin position="21"/>
        <end position="182"/>
    </location>
</feature>
<name>A0A5N0EAB1_9NOCA</name>
<accession>A0A5N0EAB1</accession>